<dbReference type="InParanoid" id="A0A2J7RMQ2"/>
<dbReference type="SUPFAM" id="SSF53448">
    <property type="entry name" value="Nucleotide-diphospho-sugar transferases"/>
    <property type="match status" value="1"/>
</dbReference>
<dbReference type="Pfam" id="PF04488">
    <property type="entry name" value="Gly_transf_sug"/>
    <property type="match status" value="1"/>
</dbReference>
<dbReference type="InterPro" id="IPR007577">
    <property type="entry name" value="GlycoTrfase_DXD_sugar-bd_CS"/>
</dbReference>
<reference evidence="2 3" key="1">
    <citation type="submission" date="2017-12" db="EMBL/GenBank/DDBJ databases">
        <title>Hemimetabolous genomes reveal molecular basis of termite eusociality.</title>
        <authorList>
            <person name="Harrison M.C."/>
            <person name="Jongepier E."/>
            <person name="Robertson H.M."/>
            <person name="Arning N."/>
            <person name="Bitard-Feildel T."/>
            <person name="Chao H."/>
            <person name="Childers C.P."/>
            <person name="Dinh H."/>
            <person name="Doddapaneni H."/>
            <person name="Dugan S."/>
            <person name="Gowin J."/>
            <person name="Greiner C."/>
            <person name="Han Y."/>
            <person name="Hu H."/>
            <person name="Hughes D.S.T."/>
            <person name="Huylmans A.-K."/>
            <person name="Kemena C."/>
            <person name="Kremer L.P.M."/>
            <person name="Lee S.L."/>
            <person name="Lopez-Ezquerra A."/>
            <person name="Mallet L."/>
            <person name="Monroy-Kuhn J.M."/>
            <person name="Moser A."/>
            <person name="Murali S.C."/>
            <person name="Muzny D.M."/>
            <person name="Otani S."/>
            <person name="Piulachs M.-D."/>
            <person name="Poelchau M."/>
            <person name="Qu J."/>
            <person name="Schaub F."/>
            <person name="Wada-Katsumata A."/>
            <person name="Worley K.C."/>
            <person name="Xie Q."/>
            <person name="Ylla G."/>
            <person name="Poulsen M."/>
            <person name="Gibbs R.A."/>
            <person name="Schal C."/>
            <person name="Richards S."/>
            <person name="Belles X."/>
            <person name="Korb J."/>
            <person name="Bornberg-Bauer E."/>
        </authorList>
    </citation>
    <scope>NUCLEOTIDE SEQUENCE [LARGE SCALE GENOMIC DNA]</scope>
    <source>
        <tissue evidence="2">Whole body</tissue>
    </source>
</reference>
<dbReference type="PANTHER" id="PTHR46830:SF1">
    <property type="entry name" value="ALPHA-1,4-N-ACETYLGLUCOSAMINYLTRANSFERASE"/>
    <property type="match status" value="1"/>
</dbReference>
<evidence type="ECO:0000313" key="3">
    <source>
        <dbReference type="Proteomes" id="UP000235965"/>
    </source>
</evidence>
<dbReference type="EMBL" id="NEVH01002552">
    <property type="protein sequence ID" value="PNF42102.1"/>
    <property type="molecule type" value="Genomic_DNA"/>
</dbReference>
<accession>A0A2J7RMQ2</accession>
<gene>
    <name evidence="2" type="ORF">B7P43_G10275</name>
</gene>
<feature type="transmembrane region" description="Helical" evidence="1">
    <location>
        <begin position="20"/>
        <end position="40"/>
    </location>
</feature>
<keyword evidence="1" id="KW-0812">Transmembrane</keyword>
<evidence type="ECO:0000256" key="1">
    <source>
        <dbReference type="SAM" id="Phobius"/>
    </source>
</evidence>
<dbReference type="InterPro" id="IPR029044">
    <property type="entry name" value="Nucleotide-diphossugar_trans"/>
</dbReference>
<evidence type="ECO:0000313" key="2">
    <source>
        <dbReference type="EMBL" id="PNF42102.1"/>
    </source>
</evidence>
<protein>
    <recommendedName>
        <fullName evidence="4">Alpha-1,4-N-acetylglucosaminyltransferase</fullName>
    </recommendedName>
</protein>
<dbReference type="PANTHER" id="PTHR46830">
    <property type="entry name" value="TRANSFERASE, PUTATIVE-RELATED"/>
    <property type="match status" value="1"/>
</dbReference>
<keyword evidence="1" id="KW-0472">Membrane</keyword>
<proteinExistence type="predicted"/>
<dbReference type="AlphaFoldDB" id="A0A2J7RMQ2"/>
<sequence>MFQVTKKKMASVLQWKLHRLCSVPRLIILVVVIIVLILLLKPTEVDYGFLPYKQELFDTVANSPFNGFNNETGTQDGEYIVPNIVHFLFFDISEISFVDAVCVLAAFKNQRPEKIYFHTNVAEFKGPYWEKLENTPGLTITVRKVALPDTIFGQKFSSSYYRWHAGDVVRIKILMEYGGIFLDNDSYLVRSLDEFRKFEMTLGWPEGQYLGTQVLVAHKDARFLRLWLETYRQYYPNRWYFNAGEKPTREVLWFKPELVHRVKVLFGVQGLSEELYRTEGWYEWRRFYAVHLLIRHRWYLDSLWNMFWWPRLNENNILDYPKTFGEMARDVYF</sequence>
<organism evidence="2 3">
    <name type="scientific">Cryptotermes secundus</name>
    <dbReference type="NCBI Taxonomy" id="105785"/>
    <lineage>
        <taxon>Eukaryota</taxon>
        <taxon>Metazoa</taxon>
        <taxon>Ecdysozoa</taxon>
        <taxon>Arthropoda</taxon>
        <taxon>Hexapoda</taxon>
        <taxon>Insecta</taxon>
        <taxon>Pterygota</taxon>
        <taxon>Neoptera</taxon>
        <taxon>Polyneoptera</taxon>
        <taxon>Dictyoptera</taxon>
        <taxon>Blattodea</taxon>
        <taxon>Blattoidea</taxon>
        <taxon>Termitoidae</taxon>
        <taxon>Kalotermitidae</taxon>
        <taxon>Cryptotermitinae</taxon>
        <taxon>Cryptotermes</taxon>
    </lineage>
</organism>
<dbReference type="STRING" id="105785.A0A2J7RMQ2"/>
<name>A0A2J7RMQ2_9NEOP</name>
<keyword evidence="1" id="KW-1133">Transmembrane helix</keyword>
<evidence type="ECO:0008006" key="4">
    <source>
        <dbReference type="Google" id="ProtNLM"/>
    </source>
</evidence>
<dbReference type="Proteomes" id="UP000235965">
    <property type="component" value="Unassembled WGS sequence"/>
</dbReference>
<comment type="caution">
    <text evidence="2">The sequence shown here is derived from an EMBL/GenBank/DDBJ whole genome shotgun (WGS) entry which is preliminary data.</text>
</comment>
<dbReference type="Gene3D" id="3.90.550.20">
    <property type="match status" value="1"/>
</dbReference>
<dbReference type="OrthoDB" id="409543at2759"/>
<keyword evidence="3" id="KW-1185">Reference proteome</keyword>